<sequence length="694" mass="76508">MAWAGRPTRRRYVWHRDYRFPCTPARPAKSSHAIEPCAYVPQDHSGSLTMAHAITLQSPLGKTLRFVRMSAHEALGRPYAFVLHGISRDVAIDLRALLGKPMAVKVTSPQGYVRHYHGIVAEAEQTGFEQIEGLRYATYAFSLVPKLWLLGQRRDCRIYKNKSVPELVRALLADVGCTDVKLRLSASYRPREYCVQYRESGLDFVSRLMEQEGIYYYFEHSASTHTLVLADSLGGHEAVAPFAQIPYCPPGQKGSRMKDAITDWSLARSAHSTRVRLDDYDYLKPKASLRVNETPAESSGPALGELEVFDYPGEHLDIAAGRRHAQVRAEALNVAQAQYQGWTDACGLQVGALFKLRDFPLAEHNQEYLVTSANTELVEVDYVSGGETVAEPFASTFRALRSRQPYRSPQTTPRPSIAGLQTAVVDGKTPEDIAVDQHGRVQVNFFWSPPGTPNAYCSCPVRVAQAWAGKRWGAQHIPRVGQEVVVSFLEGNPDRPLIIGSVYNADQMPPYALPEHRTRSGVKSRSLLGGAEDYNEIRFDDKKGNEELLLHAQRDLRHEVENDHFVTVDRNETAEVKRERSHTVGGNDRLDVGKALRIQAGSEIELVTGMARLQLKASGEIVLSGTRLTLDGRVSVGIQGGVSVDVSAMANLTLRSNASVLLQSNAVTTARANAALLLQSSGPAVLKGTPPIIA</sequence>
<dbReference type="InterPro" id="IPR006533">
    <property type="entry name" value="T6SS_Vgr_RhsGE"/>
</dbReference>
<dbReference type="AlphaFoldDB" id="Q3BTP9"/>
<evidence type="ECO:0000259" key="4">
    <source>
        <dbReference type="Pfam" id="PF04717"/>
    </source>
</evidence>
<evidence type="ECO:0000313" key="6">
    <source>
        <dbReference type="EMBL" id="CAJ23810.1"/>
    </source>
</evidence>
<dbReference type="Gene3D" id="2.30.110.50">
    <property type="match status" value="1"/>
</dbReference>
<protein>
    <submittedName>
        <fullName evidence="6">Uncharacterized protein</fullName>
    </submittedName>
</protein>
<dbReference type="NCBIfam" id="TIGR03361">
    <property type="entry name" value="VI_Rhs_Vgr"/>
    <property type="match status" value="1"/>
</dbReference>
<dbReference type="KEGG" id="xcv:XCV2133"/>
<dbReference type="InterPro" id="IPR050708">
    <property type="entry name" value="T6SS_VgrG/RHS"/>
</dbReference>
<dbReference type="STRING" id="456327.BJD11_11750"/>
<dbReference type="InterPro" id="IPR037026">
    <property type="entry name" value="Vgr_OB-fold_dom_sf"/>
</dbReference>
<dbReference type="HOGENOM" id="CLU_004121_3_0_6"/>
<dbReference type="InterPro" id="IPR006531">
    <property type="entry name" value="Gp5/Vgr_OB"/>
</dbReference>
<dbReference type="EMBL" id="AM039952">
    <property type="protein sequence ID" value="CAJ23810.1"/>
    <property type="molecule type" value="Genomic_DNA"/>
</dbReference>
<dbReference type="Gene3D" id="2.40.50.230">
    <property type="entry name" value="Gp5 N-terminal domain"/>
    <property type="match status" value="1"/>
</dbReference>
<dbReference type="SUPFAM" id="SSF69255">
    <property type="entry name" value="gp5 N-terminal domain-like"/>
    <property type="match status" value="1"/>
</dbReference>
<keyword evidence="3" id="KW-0964">Secreted</keyword>
<dbReference type="Pfam" id="PF05954">
    <property type="entry name" value="Phage_GPD"/>
    <property type="match status" value="1"/>
</dbReference>
<name>Q3BTP9_XANE5</name>
<organism evidence="7">
    <name type="scientific">Xanthomonas euvesicatoria pv. vesicatoria (strain 85-10)</name>
    <name type="common">Xanthomonas campestris pv. vesicatoria</name>
    <dbReference type="NCBI Taxonomy" id="316273"/>
    <lineage>
        <taxon>Bacteria</taxon>
        <taxon>Pseudomonadati</taxon>
        <taxon>Pseudomonadota</taxon>
        <taxon>Gammaproteobacteria</taxon>
        <taxon>Lysobacterales</taxon>
        <taxon>Lysobacteraceae</taxon>
        <taxon>Xanthomonas</taxon>
    </lineage>
</organism>
<reference evidence="6 7" key="1">
    <citation type="journal article" date="2005" name="J. Bacteriol.">
        <title>Insights into genome plasticity and pathogenicity of the plant pathogenic Bacterium Xanthomonas campestris pv. vesicatoria revealed by the complete genome sequence.</title>
        <authorList>
            <person name="Thieme F."/>
            <person name="Koebnik R."/>
            <person name="Bekel T."/>
            <person name="Berger C."/>
            <person name="Boch J."/>
            <person name="Buettner D."/>
            <person name="Caldana C."/>
            <person name="Gaigalat L."/>
            <person name="Goesmann A."/>
            <person name="Kay S."/>
            <person name="Kirchner O."/>
            <person name="Lanz C."/>
            <person name="Linke B."/>
            <person name="McHardy A.C."/>
            <person name="Meyer F."/>
            <person name="Mittenhuber G."/>
            <person name="Nies D.H."/>
            <person name="Niesbach-Kloesgen U."/>
            <person name="Patschkowski T."/>
            <person name="Rueckert C."/>
            <person name="Rupp O."/>
            <person name="Schneicker S."/>
            <person name="Schuster S.C."/>
            <person name="Vorhoelter F.J."/>
            <person name="Weber E."/>
            <person name="Puehler A."/>
            <person name="Bonas U."/>
            <person name="Bartels D."/>
            <person name="Kaiser O."/>
        </authorList>
    </citation>
    <scope>NUCLEOTIDE SEQUENCE [LARGE SCALE GENOMIC DNA]</scope>
    <source>
        <strain evidence="6 7">85-10</strain>
    </source>
</reference>
<comment type="similarity">
    <text evidence="2">Belongs to the VgrG protein family.</text>
</comment>
<evidence type="ECO:0000313" key="7">
    <source>
        <dbReference type="Proteomes" id="UP000007069"/>
    </source>
</evidence>
<dbReference type="NCBIfam" id="TIGR01646">
    <property type="entry name" value="vgr_GE"/>
    <property type="match status" value="1"/>
</dbReference>
<dbReference type="Proteomes" id="UP000007069">
    <property type="component" value="Chromosome"/>
</dbReference>
<proteinExistence type="inferred from homology"/>
<evidence type="ECO:0000259" key="5">
    <source>
        <dbReference type="Pfam" id="PF22178"/>
    </source>
</evidence>
<feature type="domain" description="Gp5/Type VI secretion system Vgr C-terminal trimerisation" evidence="5">
    <location>
        <begin position="520"/>
        <end position="602"/>
    </location>
</feature>
<dbReference type="Gene3D" id="4.10.220.110">
    <property type="match status" value="1"/>
</dbReference>
<feature type="domain" description="Gp5/Type VI secretion system Vgr protein OB-fold" evidence="4">
    <location>
        <begin position="435"/>
        <end position="503"/>
    </location>
</feature>
<evidence type="ECO:0000256" key="1">
    <source>
        <dbReference type="ARBA" id="ARBA00004613"/>
    </source>
</evidence>
<evidence type="ECO:0000256" key="3">
    <source>
        <dbReference type="ARBA" id="ARBA00022525"/>
    </source>
</evidence>
<gene>
    <name evidence="6" type="ordered locus">XCV2133</name>
</gene>
<dbReference type="GO" id="GO:0005576">
    <property type="term" value="C:extracellular region"/>
    <property type="evidence" value="ECO:0007669"/>
    <property type="project" value="UniProtKB-SubCell"/>
</dbReference>
<dbReference type="Pfam" id="PF22178">
    <property type="entry name" value="Gp5_trimer_C"/>
    <property type="match status" value="1"/>
</dbReference>
<dbReference type="Pfam" id="PF04717">
    <property type="entry name" value="Phage_base_V"/>
    <property type="match status" value="1"/>
</dbReference>
<dbReference type="InterPro" id="IPR054030">
    <property type="entry name" value="Gp5_Vgr_C"/>
</dbReference>
<dbReference type="InterPro" id="IPR017847">
    <property type="entry name" value="T6SS_RhsGE_Vgr_subset"/>
</dbReference>
<dbReference type="eggNOG" id="COG3501">
    <property type="taxonomic scope" value="Bacteria"/>
</dbReference>
<dbReference type="SUPFAM" id="SSF69349">
    <property type="entry name" value="Phage fibre proteins"/>
    <property type="match status" value="1"/>
</dbReference>
<accession>Q3BTP9</accession>
<dbReference type="SUPFAM" id="SSF69279">
    <property type="entry name" value="Phage tail proteins"/>
    <property type="match status" value="2"/>
</dbReference>
<dbReference type="PANTHER" id="PTHR32305">
    <property type="match status" value="1"/>
</dbReference>
<evidence type="ECO:0000256" key="2">
    <source>
        <dbReference type="ARBA" id="ARBA00005558"/>
    </source>
</evidence>
<dbReference type="PANTHER" id="PTHR32305:SF15">
    <property type="entry name" value="PROTEIN RHSA-RELATED"/>
    <property type="match status" value="1"/>
</dbReference>
<dbReference type="Gene3D" id="3.55.50.10">
    <property type="entry name" value="Baseplate protein-like domains"/>
    <property type="match status" value="1"/>
</dbReference>
<comment type="subcellular location">
    <subcellularLocation>
        <location evidence="1">Secreted</location>
    </subcellularLocation>
</comment>